<feature type="region of interest" description="Disordered" evidence="1">
    <location>
        <begin position="31"/>
        <end position="53"/>
    </location>
</feature>
<dbReference type="Gramene" id="TuG1812G0200000948.01.T01">
    <property type="protein sequence ID" value="TuG1812G0200000948.01.T01.cds269487"/>
    <property type="gene ID" value="TuG1812G0200000948.01"/>
</dbReference>
<evidence type="ECO:0000256" key="1">
    <source>
        <dbReference type="SAM" id="MobiDB-lite"/>
    </source>
</evidence>
<dbReference type="EnsemblPlants" id="TuG1812G0200000948.01.T01">
    <property type="protein sequence ID" value="TuG1812G0200000948.01.T01.cds269487"/>
    <property type="gene ID" value="TuG1812G0200000948.01"/>
</dbReference>
<evidence type="ECO:0000313" key="2">
    <source>
        <dbReference type="EnsemblPlants" id="TuG1812G0200000948.01.T01.cds269487"/>
    </source>
</evidence>
<keyword evidence="3" id="KW-1185">Reference proteome</keyword>
<protein>
    <submittedName>
        <fullName evidence="2">Uncharacterized protein</fullName>
    </submittedName>
</protein>
<organism evidence="2 3">
    <name type="scientific">Triticum urartu</name>
    <name type="common">Red wild einkorn</name>
    <name type="synonym">Crithodium urartu</name>
    <dbReference type="NCBI Taxonomy" id="4572"/>
    <lineage>
        <taxon>Eukaryota</taxon>
        <taxon>Viridiplantae</taxon>
        <taxon>Streptophyta</taxon>
        <taxon>Embryophyta</taxon>
        <taxon>Tracheophyta</taxon>
        <taxon>Spermatophyta</taxon>
        <taxon>Magnoliopsida</taxon>
        <taxon>Liliopsida</taxon>
        <taxon>Poales</taxon>
        <taxon>Poaceae</taxon>
        <taxon>BOP clade</taxon>
        <taxon>Pooideae</taxon>
        <taxon>Triticodae</taxon>
        <taxon>Triticeae</taxon>
        <taxon>Triticinae</taxon>
        <taxon>Triticum</taxon>
    </lineage>
</organism>
<dbReference type="AlphaFoldDB" id="A0A8R7PAD9"/>
<sequence length="53" mass="5516">MIPKGQEGRPGLGATTCTSDGCYCLTVASKRRGGEKTGKRSSKQATEKATVGR</sequence>
<reference evidence="3" key="1">
    <citation type="journal article" date="2013" name="Nature">
        <title>Draft genome of the wheat A-genome progenitor Triticum urartu.</title>
        <authorList>
            <person name="Ling H.Q."/>
            <person name="Zhao S."/>
            <person name="Liu D."/>
            <person name="Wang J."/>
            <person name="Sun H."/>
            <person name="Zhang C."/>
            <person name="Fan H."/>
            <person name="Li D."/>
            <person name="Dong L."/>
            <person name="Tao Y."/>
            <person name="Gao C."/>
            <person name="Wu H."/>
            <person name="Li Y."/>
            <person name="Cui Y."/>
            <person name="Guo X."/>
            <person name="Zheng S."/>
            <person name="Wang B."/>
            <person name="Yu K."/>
            <person name="Liang Q."/>
            <person name="Yang W."/>
            <person name="Lou X."/>
            <person name="Chen J."/>
            <person name="Feng M."/>
            <person name="Jian J."/>
            <person name="Zhang X."/>
            <person name="Luo G."/>
            <person name="Jiang Y."/>
            <person name="Liu J."/>
            <person name="Wang Z."/>
            <person name="Sha Y."/>
            <person name="Zhang B."/>
            <person name="Wu H."/>
            <person name="Tang D."/>
            <person name="Shen Q."/>
            <person name="Xue P."/>
            <person name="Zou S."/>
            <person name="Wang X."/>
            <person name="Liu X."/>
            <person name="Wang F."/>
            <person name="Yang Y."/>
            <person name="An X."/>
            <person name="Dong Z."/>
            <person name="Zhang K."/>
            <person name="Zhang X."/>
            <person name="Luo M.C."/>
            <person name="Dvorak J."/>
            <person name="Tong Y."/>
            <person name="Wang J."/>
            <person name="Yang H."/>
            <person name="Li Z."/>
            <person name="Wang D."/>
            <person name="Zhang A."/>
            <person name="Wang J."/>
        </authorList>
    </citation>
    <scope>NUCLEOTIDE SEQUENCE</scope>
    <source>
        <strain evidence="3">cv. G1812</strain>
    </source>
</reference>
<reference evidence="2" key="3">
    <citation type="submission" date="2022-06" db="UniProtKB">
        <authorList>
            <consortium name="EnsemblPlants"/>
        </authorList>
    </citation>
    <scope>IDENTIFICATION</scope>
</reference>
<name>A0A8R7PAD9_TRIUA</name>
<evidence type="ECO:0000313" key="3">
    <source>
        <dbReference type="Proteomes" id="UP000015106"/>
    </source>
</evidence>
<dbReference type="Proteomes" id="UP000015106">
    <property type="component" value="Chromosome 2"/>
</dbReference>
<proteinExistence type="predicted"/>
<reference evidence="2" key="2">
    <citation type="submission" date="2018-03" db="EMBL/GenBank/DDBJ databases">
        <title>The Triticum urartu genome reveals the dynamic nature of wheat genome evolution.</title>
        <authorList>
            <person name="Ling H."/>
            <person name="Ma B."/>
            <person name="Shi X."/>
            <person name="Liu H."/>
            <person name="Dong L."/>
            <person name="Sun H."/>
            <person name="Cao Y."/>
            <person name="Gao Q."/>
            <person name="Zheng S."/>
            <person name="Li Y."/>
            <person name="Yu Y."/>
            <person name="Du H."/>
            <person name="Qi M."/>
            <person name="Li Y."/>
            <person name="Yu H."/>
            <person name="Cui Y."/>
            <person name="Wang N."/>
            <person name="Chen C."/>
            <person name="Wu H."/>
            <person name="Zhao Y."/>
            <person name="Zhang J."/>
            <person name="Li Y."/>
            <person name="Zhou W."/>
            <person name="Zhang B."/>
            <person name="Hu W."/>
            <person name="Eijk M."/>
            <person name="Tang J."/>
            <person name="Witsenboer H."/>
            <person name="Zhao S."/>
            <person name="Li Z."/>
            <person name="Zhang A."/>
            <person name="Wang D."/>
            <person name="Liang C."/>
        </authorList>
    </citation>
    <scope>NUCLEOTIDE SEQUENCE [LARGE SCALE GENOMIC DNA]</scope>
    <source>
        <strain evidence="2">cv. G1812</strain>
    </source>
</reference>
<accession>A0A8R7PAD9</accession>